<evidence type="ECO:0000256" key="1">
    <source>
        <dbReference type="SAM" id="MobiDB-lite"/>
    </source>
</evidence>
<name>A0A833SCH8_PHYIN</name>
<evidence type="ECO:0000313" key="3">
    <source>
        <dbReference type="Proteomes" id="UP000602510"/>
    </source>
</evidence>
<dbReference type="AlphaFoldDB" id="A0A833SCH8"/>
<dbReference type="EMBL" id="WSZM01000180">
    <property type="protein sequence ID" value="KAF4039196.1"/>
    <property type="molecule type" value="Genomic_DNA"/>
</dbReference>
<feature type="compositionally biased region" description="Low complexity" evidence="1">
    <location>
        <begin position="89"/>
        <end position="101"/>
    </location>
</feature>
<feature type="compositionally biased region" description="Basic and acidic residues" evidence="1">
    <location>
        <begin position="63"/>
        <end position="77"/>
    </location>
</feature>
<sequence length="184" mass="19735">MEYLDRADLGAETASHAAAVEVAKRRESGSGGNVNTAVETQQVDRGQAPEDPPTQPCSIRSLNDGKDASPTDGEHYIGHPNAMSNQGGTTPTTPTFTSAPTDFIHGVSPHDTTYEDGGNDSAEGDSDNDSSIATSPKTRRNLEGDFANSDEAPSTGEDVNDRLHIRPCRMKRRKKMIRIVAQVR</sequence>
<organism evidence="2 3">
    <name type="scientific">Phytophthora infestans</name>
    <name type="common">Potato late blight agent</name>
    <name type="synonym">Botrytis infestans</name>
    <dbReference type="NCBI Taxonomy" id="4787"/>
    <lineage>
        <taxon>Eukaryota</taxon>
        <taxon>Sar</taxon>
        <taxon>Stramenopiles</taxon>
        <taxon>Oomycota</taxon>
        <taxon>Peronosporomycetes</taxon>
        <taxon>Peronosporales</taxon>
        <taxon>Peronosporaceae</taxon>
        <taxon>Phytophthora</taxon>
    </lineage>
</organism>
<gene>
    <name evidence="2" type="ORF">GN244_ATG08627</name>
</gene>
<comment type="caution">
    <text evidence="2">The sequence shown here is derived from an EMBL/GenBank/DDBJ whole genome shotgun (WGS) entry which is preliminary data.</text>
</comment>
<feature type="compositionally biased region" description="Polar residues" evidence="1">
    <location>
        <begin position="33"/>
        <end position="44"/>
    </location>
</feature>
<proteinExistence type="predicted"/>
<reference evidence="2" key="1">
    <citation type="submission" date="2020-04" db="EMBL/GenBank/DDBJ databases">
        <title>Hybrid Assembly of Korean Phytophthora infestans isolates.</title>
        <authorList>
            <person name="Prokchorchik M."/>
            <person name="Lee Y."/>
            <person name="Seo J."/>
            <person name="Cho J.-H."/>
            <person name="Park Y.-E."/>
            <person name="Jang D.-C."/>
            <person name="Im J.-S."/>
            <person name="Choi J.-G."/>
            <person name="Park H.-J."/>
            <person name="Lee G.-B."/>
            <person name="Lee Y.-G."/>
            <person name="Hong S.-Y."/>
            <person name="Cho K."/>
            <person name="Sohn K.H."/>
        </authorList>
    </citation>
    <scope>NUCLEOTIDE SEQUENCE</scope>
    <source>
        <strain evidence="2">KR_1_A1</strain>
    </source>
</reference>
<protein>
    <submittedName>
        <fullName evidence="2">Uncharacterized protein</fullName>
    </submittedName>
</protein>
<keyword evidence="3" id="KW-1185">Reference proteome</keyword>
<dbReference type="Proteomes" id="UP000602510">
    <property type="component" value="Unassembled WGS sequence"/>
</dbReference>
<accession>A0A833SCH8</accession>
<feature type="region of interest" description="Disordered" evidence="1">
    <location>
        <begin position="1"/>
        <end position="159"/>
    </location>
</feature>
<evidence type="ECO:0000313" key="2">
    <source>
        <dbReference type="EMBL" id="KAF4039196.1"/>
    </source>
</evidence>